<protein>
    <recommendedName>
        <fullName evidence="2">Mei2-like C-terminal RNA recognition motif domain-containing protein</fullName>
    </recommendedName>
</protein>
<evidence type="ECO:0000259" key="2">
    <source>
        <dbReference type="Pfam" id="PF04059"/>
    </source>
</evidence>
<dbReference type="EMBL" id="JABANN010000317">
    <property type="protein sequence ID" value="KAF4662530.1"/>
    <property type="molecule type" value="Genomic_DNA"/>
</dbReference>
<dbReference type="InterPro" id="IPR012677">
    <property type="entry name" value="Nucleotide-bd_a/b_plait_sf"/>
</dbReference>
<dbReference type="Proteomes" id="UP000572268">
    <property type="component" value="Unassembled WGS sequence"/>
</dbReference>
<feature type="compositionally biased region" description="Basic residues" evidence="1">
    <location>
        <begin position="126"/>
        <end position="135"/>
    </location>
</feature>
<evidence type="ECO:0000313" key="5">
    <source>
        <dbReference type="Proteomes" id="UP000570595"/>
    </source>
</evidence>
<dbReference type="CDD" id="cd12277">
    <property type="entry name" value="RRM3_MEI2_EAR1_like"/>
    <property type="match status" value="1"/>
</dbReference>
<dbReference type="Gene3D" id="3.30.70.330">
    <property type="match status" value="1"/>
</dbReference>
<reference evidence="5 6" key="1">
    <citation type="submission" date="2020-04" db="EMBL/GenBank/DDBJ databases">
        <title>Perkinsus olseni comparative genomics.</title>
        <authorList>
            <person name="Bogema D.R."/>
        </authorList>
    </citation>
    <scope>NUCLEOTIDE SEQUENCE [LARGE SCALE GENOMIC DNA]</scope>
    <source>
        <strain evidence="3">ATCC PRA-179</strain>
        <strain evidence="4">ATCC PRA-31</strain>
    </source>
</reference>
<organism evidence="3 5">
    <name type="scientific">Perkinsus olseni</name>
    <name type="common">Perkinsus atlanticus</name>
    <dbReference type="NCBI Taxonomy" id="32597"/>
    <lineage>
        <taxon>Eukaryota</taxon>
        <taxon>Sar</taxon>
        <taxon>Alveolata</taxon>
        <taxon>Perkinsozoa</taxon>
        <taxon>Perkinsea</taxon>
        <taxon>Perkinsida</taxon>
        <taxon>Perkinsidae</taxon>
        <taxon>Perkinsus</taxon>
    </lineage>
</organism>
<evidence type="ECO:0000313" key="4">
    <source>
        <dbReference type="EMBL" id="KAF4662530.1"/>
    </source>
</evidence>
<dbReference type="AlphaFoldDB" id="A0A7J6LG73"/>
<comment type="caution">
    <text evidence="3">The sequence shown here is derived from an EMBL/GenBank/DDBJ whole genome shotgun (WGS) entry which is preliminary data.</text>
</comment>
<feature type="domain" description="Mei2-like C-terminal RNA recognition motif" evidence="2">
    <location>
        <begin position="165"/>
        <end position="256"/>
    </location>
</feature>
<gene>
    <name evidence="4" type="ORF">FOL46_005243</name>
    <name evidence="3" type="ORF">FOZ61_005737</name>
</gene>
<evidence type="ECO:0000313" key="3">
    <source>
        <dbReference type="EMBL" id="KAF4658274.1"/>
    </source>
</evidence>
<dbReference type="GO" id="GO:0003676">
    <property type="term" value="F:nucleic acid binding"/>
    <property type="evidence" value="ECO:0007669"/>
    <property type="project" value="InterPro"/>
</dbReference>
<dbReference type="Pfam" id="PF04059">
    <property type="entry name" value="RRM_2"/>
    <property type="match status" value="1"/>
</dbReference>
<proteinExistence type="predicted"/>
<feature type="region of interest" description="Disordered" evidence="1">
    <location>
        <begin position="103"/>
        <end position="159"/>
    </location>
</feature>
<dbReference type="SUPFAM" id="SSF54928">
    <property type="entry name" value="RNA-binding domain, RBD"/>
    <property type="match status" value="1"/>
</dbReference>
<accession>A0A7J6LG73</accession>
<evidence type="ECO:0000313" key="6">
    <source>
        <dbReference type="Proteomes" id="UP000572268"/>
    </source>
</evidence>
<name>A0A7J6LG73_PEROL</name>
<evidence type="ECO:0000256" key="1">
    <source>
        <dbReference type="SAM" id="MobiDB-lite"/>
    </source>
</evidence>
<dbReference type="InterPro" id="IPR035979">
    <property type="entry name" value="RBD_domain_sf"/>
</dbReference>
<dbReference type="InterPro" id="IPR007201">
    <property type="entry name" value="Mei2-like_Rrm_C"/>
</dbReference>
<dbReference type="EMBL" id="JABAHT010000316">
    <property type="protein sequence ID" value="KAF4658274.1"/>
    <property type="molecule type" value="Genomic_DNA"/>
</dbReference>
<dbReference type="Proteomes" id="UP000570595">
    <property type="component" value="Unassembled WGS sequence"/>
</dbReference>
<sequence length="353" mass="39289">MSPSSFPPAELPSSEMRLPWVDCLLRDGSESSTASSSCASPVMADFDAAAPLDFSLQQQPLQLPPAHVPDPTELEALINRMLVDVSLKMSGCERLPERSFGTPARDWGGCARHKNHPPRQKQNVPSRRRPNRPRRSSWYSELDQPRRQQTPVAAEIGPTPRGGVTTWMVRNVPNRYTQGELMKEISFAGFEGKFDFFYLPIDRVSMANAGYCFINFTTAEDASEFFDFFAGRVLGRFGSRKVVEVVPAAIQGFYQNLSHYSKKVVSTEDNPELRPIFLVNGRPVKFARPGGLHGCTESQYGLEPAVLREHMNDYATRNRQRVTASAFVREKVASIGMEAFAPSTWLIGGVPAS</sequence>
<dbReference type="OrthoDB" id="417481at2759"/>